<dbReference type="EMBL" id="BAABAT010000057">
    <property type="protein sequence ID" value="GAA4262915.1"/>
    <property type="molecule type" value="Genomic_DNA"/>
</dbReference>
<organism evidence="1 2">
    <name type="scientific">Dactylosporangium darangshiense</name>
    <dbReference type="NCBI Taxonomy" id="579108"/>
    <lineage>
        <taxon>Bacteria</taxon>
        <taxon>Bacillati</taxon>
        <taxon>Actinomycetota</taxon>
        <taxon>Actinomycetes</taxon>
        <taxon>Micromonosporales</taxon>
        <taxon>Micromonosporaceae</taxon>
        <taxon>Dactylosporangium</taxon>
    </lineage>
</organism>
<keyword evidence="2" id="KW-1185">Reference proteome</keyword>
<protein>
    <recommendedName>
        <fullName evidence="3">ANTAR domain-containing protein</fullName>
    </recommendedName>
</protein>
<evidence type="ECO:0000313" key="2">
    <source>
        <dbReference type="Proteomes" id="UP001500620"/>
    </source>
</evidence>
<comment type="caution">
    <text evidence="1">The sequence shown here is derived from an EMBL/GenBank/DDBJ whole genome shotgun (WGS) entry which is preliminary data.</text>
</comment>
<dbReference type="RefSeq" id="WP_345141082.1">
    <property type="nucleotide sequence ID" value="NZ_BAABAT010000057.1"/>
</dbReference>
<name>A0ABP8DSD7_9ACTN</name>
<sequence length="85" mass="9425">MIIRSYRWQALSLLRNVVEPTTTRLRAAAGLREGLTVEDVAMFLRMTKATDTPEQRRKALDVILAGMLDRPSTGRARGVIGSARA</sequence>
<accession>A0ABP8DSD7</accession>
<gene>
    <name evidence="1" type="ORF">GCM10022255_102730</name>
</gene>
<evidence type="ECO:0000313" key="1">
    <source>
        <dbReference type="EMBL" id="GAA4262915.1"/>
    </source>
</evidence>
<reference evidence="2" key="1">
    <citation type="journal article" date="2019" name="Int. J. Syst. Evol. Microbiol.">
        <title>The Global Catalogue of Microorganisms (GCM) 10K type strain sequencing project: providing services to taxonomists for standard genome sequencing and annotation.</title>
        <authorList>
            <consortium name="The Broad Institute Genomics Platform"/>
            <consortium name="The Broad Institute Genome Sequencing Center for Infectious Disease"/>
            <person name="Wu L."/>
            <person name="Ma J."/>
        </authorList>
    </citation>
    <scope>NUCLEOTIDE SEQUENCE [LARGE SCALE GENOMIC DNA]</scope>
    <source>
        <strain evidence="2">JCM 17441</strain>
    </source>
</reference>
<dbReference type="Proteomes" id="UP001500620">
    <property type="component" value="Unassembled WGS sequence"/>
</dbReference>
<proteinExistence type="predicted"/>
<evidence type="ECO:0008006" key="3">
    <source>
        <dbReference type="Google" id="ProtNLM"/>
    </source>
</evidence>